<keyword evidence="2" id="KW-1185">Reference proteome</keyword>
<proteinExistence type="predicted"/>
<evidence type="ECO:0000313" key="1">
    <source>
        <dbReference type="EMBL" id="MCV7169659.1"/>
    </source>
</evidence>
<dbReference type="Gene3D" id="3.20.20.410">
    <property type="entry name" value="Protein of unknown function UPF0759"/>
    <property type="match status" value="1"/>
</dbReference>
<reference evidence="1" key="2">
    <citation type="journal article" date="2022" name="BMC Genomics">
        <title>Comparative genome analysis of mycobacteria focusing on tRNA and non-coding RNA.</title>
        <authorList>
            <person name="Behra P.R.K."/>
            <person name="Pettersson B.M.F."/>
            <person name="Ramesh M."/>
            <person name="Das S."/>
            <person name="Dasgupta S."/>
            <person name="Kirsebom L.A."/>
        </authorList>
    </citation>
    <scope>NUCLEOTIDE SEQUENCE</scope>
    <source>
        <strain evidence="1">DSM 44615</strain>
    </source>
</reference>
<dbReference type="RefSeq" id="WP_264011850.1">
    <property type="nucleotide sequence ID" value="NZ_JACKSJ010000056.1"/>
</dbReference>
<name>A0A9X2YKY8_9MYCO</name>
<dbReference type="InterPro" id="IPR002763">
    <property type="entry name" value="DUF72"/>
</dbReference>
<comment type="caution">
    <text evidence="1">The sequence shown here is derived from an EMBL/GenBank/DDBJ whole genome shotgun (WGS) entry which is preliminary data.</text>
</comment>
<organism evidence="1 2">
    <name type="scientific">[Mycobacterium] manitobense</name>
    <dbReference type="NCBI Taxonomy" id="190147"/>
    <lineage>
        <taxon>Bacteria</taxon>
        <taxon>Bacillati</taxon>
        <taxon>Actinomycetota</taxon>
        <taxon>Actinomycetes</taxon>
        <taxon>Mycobacteriales</taxon>
        <taxon>Mycobacteriaceae</taxon>
        <taxon>Mycolicibacterium</taxon>
    </lineage>
</organism>
<sequence>MIRIGTSGWSYDHWAGVLYPPKLPVAKRLAHYVAEFDTVELNASFYRWPRDATFEGWRQRLPDGFTMTVKAHRGLTHYRRLASPEPWVERFERCWTALGDKSEALLVQLHPGLARDDDRLGHFLTLMPDRIPVAMELRHPSWNDDAVFALLERHRAAYVVMSGPGMPCVPKATSDRVYVRLHGPDDGPLYAASYSDDALRQWADRIAGWAGEGRRVVVYFNNDLGGHAVRNGRRLRELLRERHPDVPPESASGTLGH</sequence>
<dbReference type="InterPro" id="IPR036520">
    <property type="entry name" value="UPF0759_sf"/>
</dbReference>
<dbReference type="EMBL" id="JACKSJ010000056">
    <property type="protein sequence ID" value="MCV7169659.1"/>
    <property type="molecule type" value="Genomic_DNA"/>
</dbReference>
<reference evidence="1" key="1">
    <citation type="submission" date="2020-07" db="EMBL/GenBank/DDBJ databases">
        <authorList>
            <person name="Pettersson B.M.F."/>
            <person name="Behra P.R.K."/>
            <person name="Ramesh M."/>
            <person name="Das S."/>
            <person name="Dasgupta S."/>
            <person name="Kirsebom L.A."/>
        </authorList>
    </citation>
    <scope>NUCLEOTIDE SEQUENCE</scope>
    <source>
        <strain evidence="1">DSM 44615</strain>
    </source>
</reference>
<dbReference type="PANTHER" id="PTHR30348:SF4">
    <property type="entry name" value="DUF72 DOMAIN-CONTAINING PROTEIN"/>
    <property type="match status" value="1"/>
</dbReference>
<dbReference type="PANTHER" id="PTHR30348">
    <property type="entry name" value="UNCHARACTERIZED PROTEIN YECE"/>
    <property type="match status" value="1"/>
</dbReference>
<dbReference type="Proteomes" id="UP001140293">
    <property type="component" value="Unassembled WGS sequence"/>
</dbReference>
<protein>
    <submittedName>
        <fullName evidence="1">DUF72 domain-containing protein</fullName>
    </submittedName>
</protein>
<evidence type="ECO:0000313" key="2">
    <source>
        <dbReference type="Proteomes" id="UP001140293"/>
    </source>
</evidence>
<dbReference type="Pfam" id="PF01904">
    <property type="entry name" value="DUF72"/>
    <property type="match status" value="1"/>
</dbReference>
<accession>A0A9X2YKY8</accession>
<dbReference type="SUPFAM" id="SSF117396">
    <property type="entry name" value="TM1631-like"/>
    <property type="match status" value="1"/>
</dbReference>
<dbReference type="AlphaFoldDB" id="A0A9X2YKY8"/>
<gene>
    <name evidence="1" type="ORF">H7I41_06955</name>
</gene>